<keyword evidence="1" id="KW-0285">Flavoprotein</keyword>
<sequence>MLPELSVIVLPDVAPADFVAQTREAEAAGVRRVWTYDHLSWRDLRDGPWHATVPLLTAAALATERVRIGPQVASPNFRHPVTFAKEVMTLDHLSGGRVDLGIGAGTAAHDAQVLGEPVLTPRQRQDRFEEWTGLLGRLLRGPQGEALGVDHAGEYWTAVDARTIPGCVQAPRVPFTVGATGPRGMRHAARTGAAWVSIGAPRTVEGLDDWLDGFAEQAAAFDRAQEQVAAEAGADATADPRVRRIAQIGLDRPEPFTDAGTYADVIARLSALGYDEVSIHWPRADGRGVPAAALDAVVALHAV</sequence>
<protein>
    <submittedName>
        <fullName evidence="6">LLM class flavin-dependent oxidoreductase</fullName>
        <ecNumber evidence="6">1.-.-.-</ecNumber>
    </submittedName>
</protein>
<dbReference type="RefSeq" id="WP_380135858.1">
    <property type="nucleotide sequence ID" value="NZ_JBHLUI010000003.1"/>
</dbReference>
<evidence type="ECO:0000256" key="2">
    <source>
        <dbReference type="ARBA" id="ARBA00022643"/>
    </source>
</evidence>
<dbReference type="EMBL" id="JBHMDM010000004">
    <property type="protein sequence ID" value="MFB9376742.1"/>
    <property type="molecule type" value="Genomic_DNA"/>
</dbReference>
<proteinExistence type="predicted"/>
<dbReference type="InterPro" id="IPR036661">
    <property type="entry name" value="Luciferase-like_sf"/>
</dbReference>
<keyword evidence="3 6" id="KW-0560">Oxidoreductase</keyword>
<dbReference type="InterPro" id="IPR011251">
    <property type="entry name" value="Luciferase-like_dom"/>
</dbReference>
<evidence type="ECO:0000256" key="1">
    <source>
        <dbReference type="ARBA" id="ARBA00022630"/>
    </source>
</evidence>
<dbReference type="SUPFAM" id="SSF51679">
    <property type="entry name" value="Bacterial luciferase-like"/>
    <property type="match status" value="1"/>
</dbReference>
<keyword evidence="2" id="KW-0288">FMN</keyword>
<accession>A0ABV5LRM8</accession>
<comment type="caution">
    <text evidence="6">The sequence shown here is derived from an EMBL/GenBank/DDBJ whole genome shotgun (WGS) entry which is preliminary data.</text>
</comment>
<evidence type="ECO:0000313" key="6">
    <source>
        <dbReference type="EMBL" id="MFB9376742.1"/>
    </source>
</evidence>
<keyword evidence="4" id="KW-0503">Monooxygenase</keyword>
<keyword evidence="7" id="KW-1185">Reference proteome</keyword>
<evidence type="ECO:0000256" key="4">
    <source>
        <dbReference type="ARBA" id="ARBA00023033"/>
    </source>
</evidence>
<dbReference type="PANTHER" id="PTHR42847">
    <property type="entry name" value="ALKANESULFONATE MONOOXYGENASE"/>
    <property type="match status" value="1"/>
</dbReference>
<dbReference type="GO" id="GO:0016491">
    <property type="term" value="F:oxidoreductase activity"/>
    <property type="evidence" value="ECO:0007669"/>
    <property type="project" value="UniProtKB-KW"/>
</dbReference>
<dbReference type="EC" id="1.-.-.-" evidence="6"/>
<dbReference type="Pfam" id="PF00296">
    <property type="entry name" value="Bac_luciferase"/>
    <property type="match status" value="1"/>
</dbReference>
<evidence type="ECO:0000313" key="7">
    <source>
        <dbReference type="Proteomes" id="UP001589748"/>
    </source>
</evidence>
<dbReference type="Gene3D" id="3.20.20.30">
    <property type="entry name" value="Luciferase-like domain"/>
    <property type="match status" value="1"/>
</dbReference>
<evidence type="ECO:0000259" key="5">
    <source>
        <dbReference type="Pfam" id="PF00296"/>
    </source>
</evidence>
<evidence type="ECO:0000256" key="3">
    <source>
        <dbReference type="ARBA" id="ARBA00023002"/>
    </source>
</evidence>
<feature type="domain" description="Luciferase-like" evidence="5">
    <location>
        <begin position="14"/>
        <end position="229"/>
    </location>
</feature>
<gene>
    <name evidence="6" type="ORF">ACFFVI_07145</name>
</gene>
<dbReference type="PANTHER" id="PTHR42847:SF4">
    <property type="entry name" value="ALKANESULFONATE MONOOXYGENASE-RELATED"/>
    <property type="match status" value="1"/>
</dbReference>
<reference evidence="6 7" key="1">
    <citation type="submission" date="2024-09" db="EMBL/GenBank/DDBJ databases">
        <authorList>
            <person name="Sun Q."/>
            <person name="Mori K."/>
        </authorList>
    </citation>
    <scope>NUCLEOTIDE SEQUENCE [LARGE SCALE GENOMIC DNA]</scope>
    <source>
        <strain evidence="6 7">TISTR 1856</strain>
    </source>
</reference>
<dbReference type="Proteomes" id="UP001589748">
    <property type="component" value="Unassembled WGS sequence"/>
</dbReference>
<name>A0ABV5LRM8_9ACTN</name>
<dbReference type="InterPro" id="IPR050172">
    <property type="entry name" value="SsuD_RutA_monooxygenase"/>
</dbReference>
<organism evidence="6 7">
    <name type="scientific">Kineococcus gynurae</name>
    <dbReference type="NCBI Taxonomy" id="452979"/>
    <lineage>
        <taxon>Bacteria</taxon>
        <taxon>Bacillati</taxon>
        <taxon>Actinomycetota</taxon>
        <taxon>Actinomycetes</taxon>
        <taxon>Kineosporiales</taxon>
        <taxon>Kineosporiaceae</taxon>
        <taxon>Kineococcus</taxon>
    </lineage>
</organism>